<name>A0A8I6RHU1_CIMLE</name>
<dbReference type="FunFam" id="2.60.120.320:FF:000001">
    <property type="entry name" value="Thiamine pyrophosphokinase"/>
    <property type="match status" value="1"/>
</dbReference>
<dbReference type="InterPro" id="IPR006282">
    <property type="entry name" value="Thi_PPkinase"/>
</dbReference>
<dbReference type="InterPro" id="IPR007373">
    <property type="entry name" value="Thiamin_PyroPKinase_B1-bd"/>
</dbReference>
<proteinExistence type="predicted"/>
<evidence type="ECO:0000313" key="7">
    <source>
        <dbReference type="Proteomes" id="UP000494040"/>
    </source>
</evidence>
<keyword evidence="3" id="KW-0418">Kinase</keyword>
<dbReference type="GO" id="GO:0016301">
    <property type="term" value="F:kinase activity"/>
    <property type="evidence" value="ECO:0007669"/>
    <property type="project" value="UniProtKB-KW"/>
</dbReference>
<dbReference type="KEGG" id="clec:106664446"/>
<evidence type="ECO:0000256" key="2">
    <source>
        <dbReference type="ARBA" id="ARBA00022741"/>
    </source>
</evidence>
<dbReference type="InterPro" id="IPR036759">
    <property type="entry name" value="TPK_catalytic_sf"/>
</dbReference>
<dbReference type="Gene3D" id="3.40.50.10240">
    <property type="entry name" value="Thiamin pyrophosphokinase, catalytic domain"/>
    <property type="match status" value="1"/>
</dbReference>
<dbReference type="GO" id="GO:0006772">
    <property type="term" value="P:thiamine metabolic process"/>
    <property type="evidence" value="ECO:0007669"/>
    <property type="project" value="InterPro"/>
</dbReference>
<dbReference type="RefSeq" id="XP_014245635.1">
    <property type="nucleotide sequence ID" value="XM_014390149.2"/>
</dbReference>
<keyword evidence="7" id="KW-1185">Reference proteome</keyword>
<evidence type="ECO:0000313" key="6">
    <source>
        <dbReference type="EnsemblMetazoa" id="XP_014245635.1"/>
    </source>
</evidence>
<dbReference type="OMA" id="HHLYMMT"/>
<dbReference type="Proteomes" id="UP000494040">
    <property type="component" value="Unassembled WGS sequence"/>
</dbReference>
<evidence type="ECO:0000256" key="1">
    <source>
        <dbReference type="ARBA" id="ARBA00022679"/>
    </source>
</evidence>
<feature type="domain" description="Thiamin pyrophosphokinase thiamin-binding" evidence="5">
    <location>
        <begin position="177"/>
        <end position="246"/>
    </location>
</feature>
<evidence type="ECO:0000259" key="5">
    <source>
        <dbReference type="SMART" id="SM00983"/>
    </source>
</evidence>
<dbReference type="GO" id="GO:0030975">
    <property type="term" value="F:thiamine binding"/>
    <property type="evidence" value="ECO:0007669"/>
    <property type="project" value="InterPro"/>
</dbReference>
<dbReference type="Pfam" id="PF04263">
    <property type="entry name" value="TPK_catalytic"/>
    <property type="match status" value="1"/>
</dbReference>
<dbReference type="SUPFAM" id="SSF63999">
    <property type="entry name" value="Thiamin pyrophosphokinase, catalytic domain"/>
    <property type="match status" value="1"/>
</dbReference>
<dbReference type="GO" id="GO:0005524">
    <property type="term" value="F:ATP binding"/>
    <property type="evidence" value="ECO:0007669"/>
    <property type="project" value="UniProtKB-KW"/>
</dbReference>
<dbReference type="InterPro" id="IPR036371">
    <property type="entry name" value="TPK_B1-bd_sf"/>
</dbReference>
<dbReference type="EnsemblMetazoa" id="XM_014390150.1">
    <property type="protein sequence ID" value="XP_014245636.1"/>
    <property type="gene ID" value="LOC106664446"/>
</dbReference>
<dbReference type="RefSeq" id="XP_014245636.1">
    <property type="nucleotide sequence ID" value="XM_014390150.1"/>
</dbReference>
<dbReference type="CDD" id="cd07995">
    <property type="entry name" value="TPK"/>
    <property type="match status" value="1"/>
</dbReference>
<accession>A0A8I6RHU1</accession>
<dbReference type="GO" id="GO:0009229">
    <property type="term" value="P:thiamine diphosphate biosynthetic process"/>
    <property type="evidence" value="ECO:0007669"/>
    <property type="project" value="InterPro"/>
</dbReference>
<organism evidence="6 7">
    <name type="scientific">Cimex lectularius</name>
    <name type="common">Bed bug</name>
    <name type="synonym">Acanthia lectularia</name>
    <dbReference type="NCBI Taxonomy" id="79782"/>
    <lineage>
        <taxon>Eukaryota</taxon>
        <taxon>Metazoa</taxon>
        <taxon>Ecdysozoa</taxon>
        <taxon>Arthropoda</taxon>
        <taxon>Hexapoda</taxon>
        <taxon>Insecta</taxon>
        <taxon>Pterygota</taxon>
        <taxon>Neoptera</taxon>
        <taxon>Paraneoptera</taxon>
        <taxon>Hemiptera</taxon>
        <taxon>Heteroptera</taxon>
        <taxon>Panheteroptera</taxon>
        <taxon>Cimicomorpha</taxon>
        <taxon>Cimicidae</taxon>
        <taxon>Cimex</taxon>
    </lineage>
</organism>
<dbReference type="Pfam" id="PF04265">
    <property type="entry name" value="TPK_B1_binding"/>
    <property type="match status" value="1"/>
</dbReference>
<dbReference type="OrthoDB" id="25149at2759"/>
<dbReference type="PANTHER" id="PTHR13622">
    <property type="entry name" value="THIAMIN PYROPHOSPHOKINASE"/>
    <property type="match status" value="1"/>
</dbReference>
<dbReference type="SUPFAM" id="SSF63862">
    <property type="entry name" value="Thiamin pyrophosphokinase, substrate-binding domain"/>
    <property type="match status" value="1"/>
</dbReference>
<keyword evidence="1" id="KW-0808">Transferase</keyword>
<dbReference type="GO" id="GO:0004788">
    <property type="term" value="F:thiamine diphosphokinase activity"/>
    <property type="evidence" value="ECO:0007669"/>
    <property type="project" value="InterPro"/>
</dbReference>
<dbReference type="Gene3D" id="2.60.120.320">
    <property type="entry name" value="Thiamin pyrophosphokinase, thiamin-binding domain"/>
    <property type="match status" value="1"/>
</dbReference>
<evidence type="ECO:0000256" key="3">
    <source>
        <dbReference type="ARBA" id="ARBA00022777"/>
    </source>
</evidence>
<dbReference type="SMART" id="SM00983">
    <property type="entry name" value="TPK_B1_binding"/>
    <property type="match status" value="1"/>
</dbReference>
<sequence>MERKWTPLHPHNNFEFTVGRYALSILNQDISIPPQKMTLLWNKAEVRSIVDGATDRWFAYVREKKLKIRNKFPEIISGDFDTISPNTLKLCRHNGVHIEKTSDESFSDFHKSLQVVGEVYRRKLDSVLIICNNSGRLDHIFSNLNTLNIMSLFFMQETPPNAFLISEESLTWHLHRGFHKIYIPKYLIENNEWCAILPFEPKISSVTTTGLKWDLQNTSIHFGGLVCSSNSYIGLPHVTIATDAELLWSMGINTPPKIGVKK</sequence>
<dbReference type="GeneID" id="106664446"/>
<dbReference type="NCBIfam" id="TIGR01378">
    <property type="entry name" value="thi_PPkinase"/>
    <property type="match status" value="1"/>
</dbReference>
<keyword evidence="2" id="KW-0547">Nucleotide-binding</keyword>
<keyword evidence="4" id="KW-0067">ATP-binding</keyword>
<protein>
    <recommendedName>
        <fullName evidence="5">Thiamin pyrophosphokinase thiamin-binding domain-containing protein</fullName>
    </recommendedName>
</protein>
<evidence type="ECO:0000256" key="4">
    <source>
        <dbReference type="ARBA" id="ARBA00022840"/>
    </source>
</evidence>
<dbReference type="InterPro" id="IPR007371">
    <property type="entry name" value="TPK_catalytic"/>
</dbReference>
<dbReference type="EnsemblMetazoa" id="XM_014390149.2">
    <property type="protein sequence ID" value="XP_014245635.1"/>
    <property type="gene ID" value="LOC106664446"/>
</dbReference>
<dbReference type="AlphaFoldDB" id="A0A8I6RHU1"/>
<reference evidence="6" key="1">
    <citation type="submission" date="2022-01" db="UniProtKB">
        <authorList>
            <consortium name="EnsemblMetazoa"/>
        </authorList>
    </citation>
    <scope>IDENTIFICATION</scope>
</reference>
<dbReference type="PANTHER" id="PTHR13622:SF8">
    <property type="entry name" value="THIAMIN PYROPHOSPHOKINASE 1"/>
    <property type="match status" value="1"/>
</dbReference>